<dbReference type="Proteomes" id="UP001597171">
    <property type="component" value="Unassembled WGS sequence"/>
</dbReference>
<dbReference type="PIRSF" id="PIRSF000428">
    <property type="entry name" value="P_Ac_trans"/>
    <property type="match status" value="1"/>
</dbReference>
<dbReference type="EMBL" id="JBHTMX010000148">
    <property type="protein sequence ID" value="MFD1332982.1"/>
    <property type="molecule type" value="Genomic_DNA"/>
</dbReference>
<comment type="similarity">
    <text evidence="1">Belongs to the phosphate acetyltransferase and butyryltransferase family.</text>
</comment>
<sequence>MNERATPTDASDDYLRAALARCAALPAVRTGVVHPVTATVITAVAEAAADGLIAPVLIGPRARILAAAEEAGVDVAPWELIDAEHSHEAADKAAVGAATGRLDALMKGALHTDELLSAVVRPQSGLRTERRISHAFVMHIGSYPKPFIITDAAINIAPDLATKADIVQNAANLWRVAIGGADETPKVAALAAVETVNPKMPATLDAAALSKMAERGQITGALVDGPLAFDNAISPAAAREKGIVSPVAGQADILLVPDLEAGNMLAKQLSFLGGADSAGIVLGARVPIILTSRADNMRARLLSCALAVVLADARRTGQLK</sequence>
<dbReference type="NCBIfam" id="NF008852">
    <property type="entry name" value="PRK11890.1"/>
    <property type="match status" value="1"/>
</dbReference>
<dbReference type="InterPro" id="IPR050500">
    <property type="entry name" value="Phos_Acetyltrans/Butyryltrans"/>
</dbReference>
<dbReference type="NCBIfam" id="NF006045">
    <property type="entry name" value="PRK08190.1"/>
    <property type="match status" value="1"/>
</dbReference>
<dbReference type="InterPro" id="IPR012147">
    <property type="entry name" value="P_Ac_Bu_trans"/>
</dbReference>
<evidence type="ECO:0000259" key="4">
    <source>
        <dbReference type="Pfam" id="PF01515"/>
    </source>
</evidence>
<protein>
    <submittedName>
        <fullName evidence="5">Bifunctional enoyl-CoA hydratase/phosphate acetyltransferase</fullName>
    </submittedName>
</protein>
<evidence type="ECO:0000313" key="6">
    <source>
        <dbReference type="Proteomes" id="UP001597171"/>
    </source>
</evidence>
<evidence type="ECO:0000313" key="5">
    <source>
        <dbReference type="EMBL" id="MFD1332982.1"/>
    </source>
</evidence>
<dbReference type="Gene3D" id="3.40.718.10">
    <property type="entry name" value="Isopropylmalate Dehydrogenase"/>
    <property type="match status" value="1"/>
</dbReference>
<dbReference type="PANTHER" id="PTHR43356">
    <property type="entry name" value="PHOSPHATE ACETYLTRANSFERASE"/>
    <property type="match status" value="1"/>
</dbReference>
<comment type="caution">
    <text evidence="5">The sequence shown here is derived from an EMBL/GenBank/DDBJ whole genome shotgun (WGS) entry which is preliminary data.</text>
</comment>
<name>A0ABW3Z9K4_9HYPH</name>
<gene>
    <name evidence="5" type="ORF">ACFQ4O_13335</name>
</gene>
<dbReference type="PANTHER" id="PTHR43356:SF2">
    <property type="entry name" value="PHOSPHATE ACETYLTRANSFERASE"/>
    <property type="match status" value="1"/>
</dbReference>
<evidence type="ECO:0000256" key="2">
    <source>
        <dbReference type="ARBA" id="ARBA00022679"/>
    </source>
</evidence>
<organism evidence="5 6">
    <name type="scientific">Methylopila musalis</name>
    <dbReference type="NCBI Taxonomy" id="1134781"/>
    <lineage>
        <taxon>Bacteria</taxon>
        <taxon>Pseudomonadati</taxon>
        <taxon>Pseudomonadota</taxon>
        <taxon>Alphaproteobacteria</taxon>
        <taxon>Hyphomicrobiales</taxon>
        <taxon>Methylopilaceae</taxon>
        <taxon>Methylopila</taxon>
    </lineage>
</organism>
<reference evidence="6" key="1">
    <citation type="journal article" date="2019" name="Int. J. Syst. Evol. Microbiol.">
        <title>The Global Catalogue of Microorganisms (GCM) 10K type strain sequencing project: providing services to taxonomists for standard genome sequencing and annotation.</title>
        <authorList>
            <consortium name="The Broad Institute Genomics Platform"/>
            <consortium name="The Broad Institute Genome Sequencing Center for Infectious Disease"/>
            <person name="Wu L."/>
            <person name="Ma J."/>
        </authorList>
    </citation>
    <scope>NUCLEOTIDE SEQUENCE [LARGE SCALE GENOMIC DNA]</scope>
    <source>
        <strain evidence="6">CCUG 61696</strain>
    </source>
</reference>
<evidence type="ECO:0000256" key="3">
    <source>
        <dbReference type="ARBA" id="ARBA00023315"/>
    </source>
</evidence>
<proteinExistence type="inferred from homology"/>
<dbReference type="RefSeq" id="WP_378776184.1">
    <property type="nucleotide sequence ID" value="NZ_JBHTMX010000148.1"/>
</dbReference>
<feature type="domain" description="Phosphate acetyl/butaryl transferase" evidence="4">
    <location>
        <begin position="92"/>
        <end position="307"/>
    </location>
</feature>
<evidence type="ECO:0000256" key="1">
    <source>
        <dbReference type="ARBA" id="ARBA00005656"/>
    </source>
</evidence>
<dbReference type="SUPFAM" id="SSF53659">
    <property type="entry name" value="Isocitrate/Isopropylmalate dehydrogenase-like"/>
    <property type="match status" value="1"/>
</dbReference>
<dbReference type="Pfam" id="PF01515">
    <property type="entry name" value="PTA_PTB"/>
    <property type="match status" value="1"/>
</dbReference>
<keyword evidence="2" id="KW-0808">Transferase</keyword>
<keyword evidence="6" id="KW-1185">Reference proteome</keyword>
<accession>A0ABW3Z9K4</accession>
<keyword evidence="3" id="KW-0012">Acyltransferase</keyword>
<dbReference type="InterPro" id="IPR002505">
    <property type="entry name" value="PTA_PTB"/>
</dbReference>